<proteinExistence type="predicted"/>
<evidence type="ECO:0000313" key="2">
    <source>
        <dbReference type="EMBL" id="VFU63819.1"/>
    </source>
</evidence>
<feature type="transmembrane region" description="Helical" evidence="1">
    <location>
        <begin position="468"/>
        <end position="496"/>
    </location>
</feature>
<keyword evidence="1" id="KW-0812">Transmembrane</keyword>
<feature type="transmembrane region" description="Helical" evidence="1">
    <location>
        <begin position="96"/>
        <end position="121"/>
    </location>
</feature>
<feature type="transmembrane region" description="Helical" evidence="1">
    <location>
        <begin position="422"/>
        <end position="447"/>
    </location>
</feature>
<keyword evidence="1" id="KW-0472">Membrane</keyword>
<feature type="transmembrane region" description="Helical" evidence="1">
    <location>
        <begin position="594"/>
        <end position="622"/>
    </location>
</feature>
<feature type="transmembrane region" description="Helical" evidence="1">
    <location>
        <begin position="558"/>
        <end position="588"/>
    </location>
</feature>
<evidence type="ECO:0000256" key="1">
    <source>
        <dbReference type="SAM" id="Phobius"/>
    </source>
</evidence>
<sequence>MDREQEELQFLGLFGIFKESFKIILTWRKVFSQITLALILPLSFIFLAHIQISQLIFFKIVDNQDALYFTRSGTPRYDKISDNISSEWTAFWLFKFAYFTFLLILSLLSTSAVVYTIACKYTAKPITFRKIMSVVPKVWKRLVVTFICSFVVVVVYNIIAAVVFLTLWTQVVYHVNSSVGFRIAVLVVLIIVYSVGMLYITILWHLASVVSVLEDFYGIKAMIKSKNLIKGQMGVAAAIFIVVGVCFAGIQLLYEIFVVFHNPMGVRIGVGIICFLLLCKVMLFVLVIQTVLYFVCKSYHHENISKSSLSDHLEVYLGNEEGKGKTMDREQEELQFLGFCGIFKESFKIILTWRKIFSQITLALILPLSFIFLAHMQISQLIFFKIIDNQDTLDGTQVGTAKYAKLSDIISSEWTAFCLFKFAYFTFLLIFSLLSTSAVVYTIACIYTAKPITLKNTMSVVPRVWKRLMVTFLWSFAVVVLYNIVSIVVLIILFLTLVNHVPSDGVKILFLVVLVILYSVGLLYITIVWHLASVISVLEDFYGIKAMMKSKELIKGKLGIAAAVFILVGICFVGIQFLFEAFVVVLGWPVEIRIAMGLLCLLLLFKVILFGLVIQTVLYFVCKSYHHENIDKSSLSDHLEVYLGEYVPLKSKDVQMEQFEA</sequence>
<keyword evidence="1" id="KW-1133">Transmembrane helix</keyword>
<feature type="transmembrane region" description="Helical" evidence="1">
    <location>
        <begin position="142"/>
        <end position="168"/>
    </location>
</feature>
<feature type="transmembrane region" description="Helical" evidence="1">
    <location>
        <begin position="356"/>
        <end position="378"/>
    </location>
</feature>
<feature type="transmembrane region" description="Helical" evidence="1">
    <location>
        <begin position="266"/>
        <end position="296"/>
    </location>
</feature>
<dbReference type="PANTHER" id="PTHR33133:SF5">
    <property type="entry name" value="OS08G0107100 PROTEIN"/>
    <property type="match status" value="1"/>
</dbReference>
<accession>A0A6N2NE00</accession>
<feature type="transmembrane region" description="Helical" evidence="1">
    <location>
        <begin position="234"/>
        <end position="254"/>
    </location>
</feature>
<gene>
    <name evidence="2" type="ORF">SVIM_LOCUS486844</name>
</gene>
<dbReference type="EMBL" id="CAADRP010002229">
    <property type="protein sequence ID" value="VFU63819.1"/>
    <property type="molecule type" value="Genomic_DNA"/>
</dbReference>
<name>A0A6N2NE00_SALVM</name>
<dbReference type="AlphaFoldDB" id="A0A6N2NE00"/>
<feature type="transmembrane region" description="Helical" evidence="1">
    <location>
        <begin position="508"/>
        <end position="538"/>
    </location>
</feature>
<feature type="transmembrane region" description="Helical" evidence="1">
    <location>
        <begin position="180"/>
        <end position="213"/>
    </location>
</feature>
<protein>
    <submittedName>
        <fullName evidence="2">Uncharacterized protein</fullName>
    </submittedName>
</protein>
<feature type="transmembrane region" description="Helical" evidence="1">
    <location>
        <begin position="30"/>
        <end position="52"/>
    </location>
</feature>
<dbReference type="PANTHER" id="PTHR33133">
    <property type="entry name" value="OS08G0107100 PROTEIN-RELATED"/>
    <property type="match status" value="1"/>
</dbReference>
<reference evidence="2" key="1">
    <citation type="submission" date="2019-03" db="EMBL/GenBank/DDBJ databases">
        <authorList>
            <person name="Mank J."/>
            <person name="Almeida P."/>
        </authorList>
    </citation>
    <scope>NUCLEOTIDE SEQUENCE</scope>
    <source>
        <strain evidence="2">78183</strain>
    </source>
</reference>
<organism evidence="2">
    <name type="scientific">Salix viminalis</name>
    <name type="common">Common osier</name>
    <name type="synonym">Basket willow</name>
    <dbReference type="NCBI Taxonomy" id="40686"/>
    <lineage>
        <taxon>Eukaryota</taxon>
        <taxon>Viridiplantae</taxon>
        <taxon>Streptophyta</taxon>
        <taxon>Embryophyta</taxon>
        <taxon>Tracheophyta</taxon>
        <taxon>Spermatophyta</taxon>
        <taxon>Magnoliopsida</taxon>
        <taxon>eudicotyledons</taxon>
        <taxon>Gunneridae</taxon>
        <taxon>Pentapetalae</taxon>
        <taxon>rosids</taxon>
        <taxon>fabids</taxon>
        <taxon>Malpighiales</taxon>
        <taxon>Salicaceae</taxon>
        <taxon>Saliceae</taxon>
        <taxon>Salix</taxon>
    </lineage>
</organism>